<protein>
    <recommendedName>
        <fullName evidence="5">RNase H type-1 domain-containing protein</fullName>
    </recommendedName>
</protein>
<dbReference type="EMBL" id="JAUIZM010000006">
    <property type="protein sequence ID" value="KAK1379408.1"/>
    <property type="molecule type" value="Genomic_DNA"/>
</dbReference>
<evidence type="ECO:0008006" key="5">
    <source>
        <dbReference type="Google" id="ProtNLM"/>
    </source>
</evidence>
<reference evidence="3" key="2">
    <citation type="submission" date="2023-05" db="EMBL/GenBank/DDBJ databases">
        <authorList>
            <person name="Schelkunov M.I."/>
        </authorList>
    </citation>
    <scope>NUCLEOTIDE SEQUENCE</scope>
    <source>
        <strain evidence="3">Hsosn_3</strain>
        <tissue evidence="3">Leaf</tissue>
    </source>
</reference>
<dbReference type="PANTHER" id="PTHR33116:SF86">
    <property type="entry name" value="REVERSE TRANSCRIPTASE DOMAIN-CONTAINING PROTEIN"/>
    <property type="match status" value="1"/>
</dbReference>
<keyword evidence="4" id="KW-1185">Reference proteome</keyword>
<reference evidence="3" key="1">
    <citation type="submission" date="2023-02" db="EMBL/GenBank/DDBJ databases">
        <title>Genome of toxic invasive species Heracleum sosnowskyi carries increased number of genes despite the absence of recent whole-genome duplications.</title>
        <authorList>
            <person name="Schelkunov M."/>
            <person name="Shtratnikova V."/>
            <person name="Makarenko M."/>
            <person name="Klepikova A."/>
            <person name="Omelchenko D."/>
            <person name="Novikova G."/>
            <person name="Obukhova E."/>
            <person name="Bogdanov V."/>
            <person name="Penin A."/>
            <person name="Logacheva M."/>
        </authorList>
    </citation>
    <scope>NUCLEOTIDE SEQUENCE</scope>
    <source>
        <strain evidence="3">Hsosn_3</strain>
        <tissue evidence="3">Leaf</tissue>
    </source>
</reference>
<dbReference type="Pfam" id="PF13456">
    <property type="entry name" value="RVT_3"/>
    <property type="match status" value="1"/>
</dbReference>
<dbReference type="AlphaFoldDB" id="A0AAD8I7P4"/>
<dbReference type="Pfam" id="PF00078">
    <property type="entry name" value="RVT_1"/>
    <property type="match status" value="1"/>
</dbReference>
<dbReference type="SUPFAM" id="SSF53098">
    <property type="entry name" value="Ribonuclease H-like"/>
    <property type="match status" value="1"/>
</dbReference>
<feature type="domain" description="RNase H type-1" evidence="2">
    <location>
        <begin position="444"/>
        <end position="562"/>
    </location>
</feature>
<dbReference type="InterPro" id="IPR044730">
    <property type="entry name" value="RNase_H-like_dom_plant"/>
</dbReference>
<dbReference type="Proteomes" id="UP001237642">
    <property type="component" value="Unassembled WGS sequence"/>
</dbReference>
<proteinExistence type="predicted"/>
<dbReference type="InterPro" id="IPR000477">
    <property type="entry name" value="RT_dom"/>
</dbReference>
<dbReference type="CDD" id="cd06222">
    <property type="entry name" value="RNase_H_like"/>
    <property type="match status" value="1"/>
</dbReference>
<evidence type="ECO:0000259" key="1">
    <source>
        <dbReference type="Pfam" id="PF00078"/>
    </source>
</evidence>
<dbReference type="GO" id="GO:0004523">
    <property type="term" value="F:RNA-DNA hybrid ribonuclease activity"/>
    <property type="evidence" value="ECO:0007669"/>
    <property type="project" value="InterPro"/>
</dbReference>
<name>A0AAD8I7P4_9APIA</name>
<dbReference type="GO" id="GO:0003676">
    <property type="term" value="F:nucleic acid binding"/>
    <property type="evidence" value="ECO:0007669"/>
    <property type="project" value="InterPro"/>
</dbReference>
<dbReference type="InterPro" id="IPR012337">
    <property type="entry name" value="RNaseH-like_sf"/>
</dbReference>
<accession>A0AAD8I7P4</accession>
<gene>
    <name evidence="3" type="ORF">POM88_026152</name>
</gene>
<dbReference type="Gene3D" id="3.30.420.10">
    <property type="entry name" value="Ribonuclease H-like superfamily/Ribonuclease H"/>
    <property type="match status" value="1"/>
</dbReference>
<dbReference type="PANTHER" id="PTHR33116">
    <property type="entry name" value="REVERSE TRANSCRIPTASE ZINC-BINDING DOMAIN-CONTAINING PROTEIN-RELATED-RELATED"/>
    <property type="match status" value="1"/>
</dbReference>
<evidence type="ECO:0000313" key="4">
    <source>
        <dbReference type="Proteomes" id="UP001237642"/>
    </source>
</evidence>
<organism evidence="3 4">
    <name type="scientific">Heracleum sosnowskyi</name>
    <dbReference type="NCBI Taxonomy" id="360622"/>
    <lineage>
        <taxon>Eukaryota</taxon>
        <taxon>Viridiplantae</taxon>
        <taxon>Streptophyta</taxon>
        <taxon>Embryophyta</taxon>
        <taxon>Tracheophyta</taxon>
        <taxon>Spermatophyta</taxon>
        <taxon>Magnoliopsida</taxon>
        <taxon>eudicotyledons</taxon>
        <taxon>Gunneridae</taxon>
        <taxon>Pentapetalae</taxon>
        <taxon>asterids</taxon>
        <taxon>campanulids</taxon>
        <taxon>Apiales</taxon>
        <taxon>Apiaceae</taxon>
        <taxon>Apioideae</taxon>
        <taxon>apioid superclade</taxon>
        <taxon>Tordylieae</taxon>
        <taxon>Tordyliinae</taxon>
        <taxon>Heracleum</taxon>
    </lineage>
</organism>
<evidence type="ECO:0000313" key="3">
    <source>
        <dbReference type="EMBL" id="KAK1379408.1"/>
    </source>
</evidence>
<evidence type="ECO:0000259" key="2">
    <source>
        <dbReference type="Pfam" id="PF13456"/>
    </source>
</evidence>
<dbReference type="InterPro" id="IPR036397">
    <property type="entry name" value="RNaseH_sf"/>
</dbReference>
<sequence length="589" mass="66533">MKFFITPQQSAFIPGRQIQDSIVVAHECFHHIIHKKKGSVAEMAIKLHLHKTFDHVEWDFILAIMNKMGFDSRWQNWIFKCISTTSLEFLINDKEYCSLKPQKDGLLMGVKMTRHYPGVSHILFTDDSLFFLHASELGAANLFRLLEEYCEASGQQINFNKSSIIFSPNTSTELKNKIVEKLINKIMMMVRNFWWGGDPSSKTIHWRKWDILTRAKSEGGMGFRDLKVFNLALLAKQCWRLVLNPSSFWARVLKGIYFPRDNFLNAKKGSRASWLWNNLLKGRDVLLAGIRWQVGNGKSINFWCDRWVSNSPHFFVRDAKGPFNSNSFVADFISGGRWNTSKLQNHVSAKAISDLMSIPLSFTNANDRLVWHHNSKGNYTVKSGYFIALKLVKEGLFQSDLSSHQASSSLNIYRYMNLLARSLVALLTILHCGGIPPINLVKSNCDGAFKRGTAAISVIGRNSDGKLLDGRGCCISASSPLQAELFAIREACLIIRQQQLSNAIIESDCKIAINLCSSEAAPPWASVVLIEDIKSMASEFSINLSFVPRCCNAVAHWVAKQALLKFLPLNWVFDPPVRLSSVLRSDLGF</sequence>
<comment type="caution">
    <text evidence="3">The sequence shown here is derived from an EMBL/GenBank/DDBJ whole genome shotgun (WGS) entry which is preliminary data.</text>
</comment>
<feature type="domain" description="Reverse transcriptase" evidence="1">
    <location>
        <begin position="5"/>
        <end position="166"/>
    </location>
</feature>
<dbReference type="InterPro" id="IPR002156">
    <property type="entry name" value="RNaseH_domain"/>
</dbReference>